<sequence>MSDAPDTVASVPVSSQDNAHPRAPWNAGQRPALSGRERPERIPLSLGEQRLWLINRFDPYSPVHNVPISVELIGELDGASLTAAVQDLIERHEVLRTIFPASADGPYQTIVPACEITVDMTPADLDFADAEDPAGAILAFAREGFDLTSEVPFRARLFRMADSEYILTLVVHHIAADRASLRHLLRDLFQAYESRCSGAAPDWSALPLQYADYALWQRELLGEESDPESVIAREIEFWRAELDGLPDVLNLPLDRPRPAFQSLCGKAVDFYLGPQVHASLKSIAERYNVPAFTVLQSAFAVLLFKLCGSDDIVLGTPVDKRADDSLDPIVGMFGNTLALRHRVIESERFCDLLTRSRERSVEAFSHAETPFERLVEVLGIPRSPSFHPVFQVMISLHDEEQQMTSIAGLDVAIGGLEAKAADCDLELVLTESFGHEGEPAGITGSMVYAVELFDEATIVGIVQRFQRLLTAIGAHAELPVSDIDVLTDRERGLLLPHRKSRSSLDRLVGYAASHGTALLPGTEGGYAELAGRVGQVASRATGSTLGAGSDLALALLTYAAGKMDVTAAQRLADTVLPTLDKAAQNRPPRDTRELSA</sequence>
<dbReference type="PANTHER" id="PTHR45398">
    <property type="match status" value="1"/>
</dbReference>
<feature type="region of interest" description="Disordered" evidence="1">
    <location>
        <begin position="1"/>
        <end position="40"/>
    </location>
</feature>
<evidence type="ECO:0000313" key="3">
    <source>
        <dbReference type="EMBL" id="MBB3035681.1"/>
    </source>
</evidence>
<dbReference type="Proteomes" id="UP000567922">
    <property type="component" value="Unassembled WGS sequence"/>
</dbReference>
<evidence type="ECO:0000259" key="2">
    <source>
        <dbReference type="Pfam" id="PF00668"/>
    </source>
</evidence>
<dbReference type="PANTHER" id="PTHR45398:SF1">
    <property type="entry name" value="ENZYME, PUTATIVE (JCVI)-RELATED"/>
    <property type="match status" value="1"/>
</dbReference>
<dbReference type="Pfam" id="PF00668">
    <property type="entry name" value="Condensation"/>
    <property type="match status" value="1"/>
</dbReference>
<feature type="domain" description="Condensation" evidence="2">
    <location>
        <begin position="42"/>
        <end position="494"/>
    </location>
</feature>
<dbReference type="AlphaFoldDB" id="A0A839RHY8"/>
<dbReference type="EMBL" id="JACHWS010000001">
    <property type="protein sequence ID" value="MBB3035681.1"/>
    <property type="molecule type" value="Genomic_DNA"/>
</dbReference>
<evidence type="ECO:0000313" key="4">
    <source>
        <dbReference type="Proteomes" id="UP000567922"/>
    </source>
</evidence>
<reference evidence="3 4" key="1">
    <citation type="submission" date="2020-08" db="EMBL/GenBank/DDBJ databases">
        <title>Sequencing the genomes of 1000 actinobacteria strains.</title>
        <authorList>
            <person name="Klenk H.-P."/>
        </authorList>
    </citation>
    <scope>NUCLEOTIDE SEQUENCE [LARGE SCALE GENOMIC DNA]</scope>
    <source>
        <strain evidence="3 4">DSM 45258</strain>
    </source>
</reference>
<name>A0A839RHY8_9ACTN</name>
<accession>A0A839RHY8</accession>
<comment type="caution">
    <text evidence="3">The sequence shown here is derived from an EMBL/GenBank/DDBJ whole genome shotgun (WGS) entry which is preliminary data.</text>
</comment>
<dbReference type="SUPFAM" id="SSF52777">
    <property type="entry name" value="CoA-dependent acyltransferases"/>
    <property type="match status" value="2"/>
</dbReference>
<protein>
    <recommendedName>
        <fullName evidence="2">Condensation domain-containing protein</fullName>
    </recommendedName>
</protein>
<organism evidence="3 4">
    <name type="scientific">Hoyosella altamirensis</name>
    <dbReference type="NCBI Taxonomy" id="616997"/>
    <lineage>
        <taxon>Bacteria</taxon>
        <taxon>Bacillati</taxon>
        <taxon>Actinomycetota</taxon>
        <taxon>Actinomycetes</taxon>
        <taxon>Mycobacteriales</taxon>
        <taxon>Hoyosellaceae</taxon>
        <taxon>Hoyosella</taxon>
    </lineage>
</organism>
<dbReference type="RefSeq" id="WP_064440688.1">
    <property type="nucleotide sequence ID" value="NZ_BDDI01000009.1"/>
</dbReference>
<keyword evidence="4" id="KW-1185">Reference proteome</keyword>
<dbReference type="InterPro" id="IPR023213">
    <property type="entry name" value="CAT-like_dom_sf"/>
</dbReference>
<dbReference type="Gene3D" id="3.30.559.30">
    <property type="entry name" value="Nonribosomal peptide synthetase, condensation domain"/>
    <property type="match status" value="1"/>
</dbReference>
<dbReference type="Gene3D" id="3.30.559.10">
    <property type="entry name" value="Chloramphenicol acetyltransferase-like domain"/>
    <property type="match status" value="1"/>
</dbReference>
<dbReference type="CDD" id="cd19540">
    <property type="entry name" value="LCL_NRPS-like"/>
    <property type="match status" value="1"/>
</dbReference>
<dbReference type="GO" id="GO:0003824">
    <property type="term" value="F:catalytic activity"/>
    <property type="evidence" value="ECO:0007669"/>
    <property type="project" value="InterPro"/>
</dbReference>
<proteinExistence type="predicted"/>
<evidence type="ECO:0000256" key="1">
    <source>
        <dbReference type="SAM" id="MobiDB-lite"/>
    </source>
</evidence>
<dbReference type="GO" id="GO:0008610">
    <property type="term" value="P:lipid biosynthetic process"/>
    <property type="evidence" value="ECO:0007669"/>
    <property type="project" value="UniProtKB-ARBA"/>
</dbReference>
<dbReference type="InterPro" id="IPR001242">
    <property type="entry name" value="Condensation_dom"/>
</dbReference>
<dbReference type="OrthoDB" id="4506464at2"/>
<gene>
    <name evidence="3" type="ORF">FHU29_000115</name>
</gene>